<sequence length="218" mass="23121">MGLFDLFTEAPPDQAQANGRRLGIVRAEVTDNVDLTHQGRVKLTFPTIPDIEPWAAVCAPFAGDGYGLWCIPQVGDIVIVAFESGDLNWPVVIGSVWDLHNRPPVDLPSDAGDKRVLKTPKGHELVFDDLTMEITLTHLSGHKITLSQDSVTIELAQSAAALELAQPGTVTLKAGTSAEVSSKKTTVKGDTTLDLSGAAASLQADATCQIKGNLVTIN</sequence>
<dbReference type="InterPro" id="IPR037026">
    <property type="entry name" value="Vgr_OB-fold_dom_sf"/>
</dbReference>
<evidence type="ECO:0000259" key="1">
    <source>
        <dbReference type="Pfam" id="PF04717"/>
    </source>
</evidence>
<accession>A0A239C1Q2</accession>
<organism evidence="2 3">
    <name type="scientific">Actinoplanes regularis</name>
    <dbReference type="NCBI Taxonomy" id="52697"/>
    <lineage>
        <taxon>Bacteria</taxon>
        <taxon>Bacillati</taxon>
        <taxon>Actinomycetota</taxon>
        <taxon>Actinomycetes</taxon>
        <taxon>Micromonosporales</taxon>
        <taxon>Micromonosporaceae</taxon>
        <taxon>Actinoplanes</taxon>
    </lineage>
</organism>
<dbReference type="Pfam" id="PF04717">
    <property type="entry name" value="Phage_base_V"/>
    <property type="match status" value="1"/>
</dbReference>
<evidence type="ECO:0000313" key="2">
    <source>
        <dbReference type="EMBL" id="SNS14177.1"/>
    </source>
</evidence>
<dbReference type="OrthoDB" id="1907165at2"/>
<protein>
    <recommendedName>
        <fullName evidence="1">Gp5/Type VI secretion system Vgr protein OB-fold domain-containing protein</fullName>
    </recommendedName>
</protein>
<evidence type="ECO:0000313" key="3">
    <source>
        <dbReference type="Proteomes" id="UP000198415"/>
    </source>
</evidence>
<proteinExistence type="predicted"/>
<feature type="domain" description="Gp5/Type VI secretion system Vgr protein OB-fold" evidence="1">
    <location>
        <begin position="26"/>
        <end position="97"/>
    </location>
</feature>
<reference evidence="2 3" key="1">
    <citation type="submission" date="2017-06" db="EMBL/GenBank/DDBJ databases">
        <authorList>
            <person name="Kim H.J."/>
            <person name="Triplett B.A."/>
        </authorList>
    </citation>
    <scope>NUCLEOTIDE SEQUENCE [LARGE SCALE GENOMIC DNA]</scope>
    <source>
        <strain evidence="2 3">DSM 43151</strain>
    </source>
</reference>
<dbReference type="SUPFAM" id="SSF69255">
    <property type="entry name" value="gp5 N-terminal domain-like"/>
    <property type="match status" value="1"/>
</dbReference>
<dbReference type="InterPro" id="IPR006531">
    <property type="entry name" value="Gp5/Vgr_OB"/>
</dbReference>
<dbReference type="EMBL" id="FZNR01000010">
    <property type="protein sequence ID" value="SNS14177.1"/>
    <property type="molecule type" value="Genomic_DNA"/>
</dbReference>
<dbReference type="Proteomes" id="UP000198415">
    <property type="component" value="Unassembled WGS sequence"/>
</dbReference>
<gene>
    <name evidence="2" type="ORF">SAMN06264365_110259</name>
</gene>
<dbReference type="SUPFAM" id="SSF69349">
    <property type="entry name" value="Phage fibre proteins"/>
    <property type="match status" value="1"/>
</dbReference>
<keyword evidence="3" id="KW-1185">Reference proteome</keyword>
<name>A0A239C1Q2_9ACTN</name>
<dbReference type="Gene3D" id="2.40.50.230">
    <property type="entry name" value="Gp5 N-terminal domain"/>
    <property type="match status" value="1"/>
</dbReference>
<dbReference type="RefSeq" id="WP_089295787.1">
    <property type="nucleotide sequence ID" value="NZ_BOMU01000062.1"/>
</dbReference>
<dbReference type="AlphaFoldDB" id="A0A239C1Q2"/>